<proteinExistence type="predicted"/>
<feature type="region of interest" description="Disordered" evidence="1">
    <location>
        <begin position="1"/>
        <end position="72"/>
    </location>
</feature>
<organism evidence="2 3">
    <name type="scientific">Lactuca saligna</name>
    <name type="common">Willowleaf lettuce</name>
    <dbReference type="NCBI Taxonomy" id="75948"/>
    <lineage>
        <taxon>Eukaryota</taxon>
        <taxon>Viridiplantae</taxon>
        <taxon>Streptophyta</taxon>
        <taxon>Embryophyta</taxon>
        <taxon>Tracheophyta</taxon>
        <taxon>Spermatophyta</taxon>
        <taxon>Magnoliopsida</taxon>
        <taxon>eudicotyledons</taxon>
        <taxon>Gunneridae</taxon>
        <taxon>Pentapetalae</taxon>
        <taxon>asterids</taxon>
        <taxon>campanulids</taxon>
        <taxon>Asterales</taxon>
        <taxon>Asteraceae</taxon>
        <taxon>Cichorioideae</taxon>
        <taxon>Cichorieae</taxon>
        <taxon>Lactucinae</taxon>
        <taxon>Lactuca</taxon>
    </lineage>
</organism>
<sequence length="203" mass="22363">MSVDNVVVEDVVEGREDATNNPPPLVPPQAPQFPNNNNGNNNNAGTPIIQPVQPQPNRNNRGQNGGNGGNWAQNMGGNVGNHNSVTTDLVGIRTTTVVTGENQGNRGGNWNYNNNWNNQNFPNGGNNDYNDGFGNQGFGNQYRRNPNGGLNNANGGYYKEGNQFPHLYFPQPNRQSVASHFQLGEYDDASRRRCIRRQFHLSK</sequence>
<feature type="compositionally biased region" description="Pro residues" evidence="1">
    <location>
        <begin position="21"/>
        <end position="31"/>
    </location>
</feature>
<evidence type="ECO:0000313" key="3">
    <source>
        <dbReference type="Proteomes" id="UP001177003"/>
    </source>
</evidence>
<gene>
    <name evidence="2" type="ORF">LSALG_LOCUS2179</name>
</gene>
<dbReference type="AlphaFoldDB" id="A0AA35XZT9"/>
<reference evidence="2" key="1">
    <citation type="submission" date="2023-04" db="EMBL/GenBank/DDBJ databases">
        <authorList>
            <person name="Vijverberg K."/>
            <person name="Xiong W."/>
            <person name="Schranz E."/>
        </authorList>
    </citation>
    <scope>NUCLEOTIDE SEQUENCE</scope>
</reference>
<keyword evidence="3" id="KW-1185">Reference proteome</keyword>
<dbReference type="EMBL" id="OX465086">
    <property type="protein sequence ID" value="CAI9261389.1"/>
    <property type="molecule type" value="Genomic_DNA"/>
</dbReference>
<evidence type="ECO:0000256" key="1">
    <source>
        <dbReference type="SAM" id="MobiDB-lite"/>
    </source>
</evidence>
<dbReference type="Proteomes" id="UP001177003">
    <property type="component" value="Chromosome 0"/>
</dbReference>
<protein>
    <submittedName>
        <fullName evidence="2">Uncharacterized protein</fullName>
    </submittedName>
</protein>
<evidence type="ECO:0000313" key="2">
    <source>
        <dbReference type="EMBL" id="CAI9261389.1"/>
    </source>
</evidence>
<accession>A0AA35XZT9</accession>
<name>A0AA35XZT9_LACSI</name>
<feature type="compositionally biased region" description="Low complexity" evidence="1">
    <location>
        <begin position="32"/>
        <end position="43"/>
    </location>
</feature>